<dbReference type="GO" id="GO:0006355">
    <property type="term" value="P:regulation of DNA-templated transcription"/>
    <property type="evidence" value="ECO:0007669"/>
    <property type="project" value="InterPro"/>
</dbReference>
<proteinExistence type="predicted"/>
<feature type="compositionally biased region" description="Basic and acidic residues" evidence="1">
    <location>
        <begin position="226"/>
        <end position="243"/>
    </location>
</feature>
<dbReference type="PANTHER" id="PTHR23232">
    <property type="entry name" value="KRAB DOMAIN C2H2 ZINC FINGER"/>
    <property type="match status" value="1"/>
</dbReference>
<dbReference type="InterPro" id="IPR001909">
    <property type="entry name" value="KRAB"/>
</dbReference>
<dbReference type="SUPFAM" id="SSF109640">
    <property type="entry name" value="KRAB domain (Kruppel-associated box)"/>
    <property type="match status" value="1"/>
</dbReference>
<dbReference type="Pfam" id="PF01352">
    <property type="entry name" value="KRAB"/>
    <property type="match status" value="1"/>
</dbReference>
<evidence type="ECO:0000256" key="1">
    <source>
        <dbReference type="SAM" id="MobiDB-lite"/>
    </source>
</evidence>
<accession>A0A7J7FNB4</accession>
<dbReference type="InterPro" id="IPR050169">
    <property type="entry name" value="Krueppel_C2H2_ZnF"/>
</dbReference>
<evidence type="ECO:0000259" key="2">
    <source>
        <dbReference type="PROSITE" id="PS50805"/>
    </source>
</evidence>
<evidence type="ECO:0000313" key="3">
    <source>
        <dbReference type="EMBL" id="KAF5929451.1"/>
    </source>
</evidence>
<dbReference type="PANTHER" id="PTHR23232:SF133">
    <property type="entry name" value="RIKEN CDNA 1700020N01 GENE"/>
    <property type="match status" value="1"/>
</dbReference>
<sequence>MYKLTCWPPGSAVPPFRSPVTFEDVAVYFSKEEWGLLDAAQRHLYHNVMLENFELVTSLGKALMACSSMVTSFCPMPSAHRKFCSSQSQTMEAACFSGCWHGVEDEEAHSKPNASVEGISQVRIPSTQYSTPKADTCDLCGPFLKDILHLDEHQGTPPEETPCACGACAHLHQHQKEHSGEKPFIWDKGRNSSVKSSISGLHERSSLDDFPSLKGKRQVQWSPKPPGDRHEDRPGVLKCRESRGASMDTPRMPLRSPRHQSSSHWDHELDVLLRDAWAECGDAVVEADFPVQVQRCRGRPGAGRVIPVSKFFKSKGPTNQIWIHMLIQLLSFEPWDSGNRNHKGHRVQTHQACWLGH</sequence>
<dbReference type="EMBL" id="JACDTQ010000092">
    <property type="protein sequence ID" value="KAF5929451.1"/>
    <property type="molecule type" value="Genomic_DNA"/>
</dbReference>
<dbReference type="AlphaFoldDB" id="A0A7J7FNB4"/>
<protein>
    <recommendedName>
        <fullName evidence="2">KRAB domain-containing protein</fullName>
    </recommendedName>
</protein>
<feature type="domain" description="KRAB" evidence="2">
    <location>
        <begin position="20"/>
        <end position="92"/>
    </location>
</feature>
<evidence type="ECO:0000313" key="4">
    <source>
        <dbReference type="Proteomes" id="UP000551758"/>
    </source>
</evidence>
<name>A0A7J7FNB4_DICBM</name>
<dbReference type="InterPro" id="IPR036051">
    <property type="entry name" value="KRAB_dom_sf"/>
</dbReference>
<reference evidence="3 4" key="1">
    <citation type="journal article" date="2020" name="Mol. Biol. Evol.">
        <title>Interspecific Gene Flow and the Evolution of Specialization in Black and White Rhinoceros.</title>
        <authorList>
            <person name="Moodley Y."/>
            <person name="Westbury M.V."/>
            <person name="Russo I.M."/>
            <person name="Gopalakrishnan S."/>
            <person name="Rakotoarivelo A."/>
            <person name="Olsen R.A."/>
            <person name="Prost S."/>
            <person name="Tunstall T."/>
            <person name="Ryder O.A."/>
            <person name="Dalen L."/>
            <person name="Bruford M.W."/>
        </authorList>
    </citation>
    <scope>NUCLEOTIDE SEQUENCE [LARGE SCALE GENOMIC DNA]</scope>
    <source>
        <strain evidence="3">SBR-YM</strain>
        <tissue evidence="3">Skin</tissue>
    </source>
</reference>
<dbReference type="Gene3D" id="6.10.140.140">
    <property type="match status" value="1"/>
</dbReference>
<comment type="caution">
    <text evidence="3">The sequence shown here is derived from an EMBL/GenBank/DDBJ whole genome shotgun (WGS) entry which is preliminary data.</text>
</comment>
<keyword evidence="4" id="KW-1185">Reference proteome</keyword>
<dbReference type="CDD" id="cd07765">
    <property type="entry name" value="KRAB_A-box"/>
    <property type="match status" value="1"/>
</dbReference>
<gene>
    <name evidence="3" type="ORF">HPG69_007201</name>
</gene>
<dbReference type="PROSITE" id="PS50805">
    <property type="entry name" value="KRAB"/>
    <property type="match status" value="1"/>
</dbReference>
<dbReference type="SMART" id="SM00349">
    <property type="entry name" value="KRAB"/>
    <property type="match status" value="1"/>
</dbReference>
<dbReference type="Proteomes" id="UP000551758">
    <property type="component" value="Unassembled WGS sequence"/>
</dbReference>
<feature type="region of interest" description="Disordered" evidence="1">
    <location>
        <begin position="195"/>
        <end position="261"/>
    </location>
</feature>
<organism evidence="3 4">
    <name type="scientific">Diceros bicornis minor</name>
    <name type="common">South-central black rhinoceros</name>
    <dbReference type="NCBI Taxonomy" id="77932"/>
    <lineage>
        <taxon>Eukaryota</taxon>
        <taxon>Metazoa</taxon>
        <taxon>Chordata</taxon>
        <taxon>Craniata</taxon>
        <taxon>Vertebrata</taxon>
        <taxon>Euteleostomi</taxon>
        <taxon>Mammalia</taxon>
        <taxon>Eutheria</taxon>
        <taxon>Laurasiatheria</taxon>
        <taxon>Perissodactyla</taxon>
        <taxon>Rhinocerotidae</taxon>
        <taxon>Diceros</taxon>
    </lineage>
</organism>